<evidence type="ECO:0000256" key="1">
    <source>
        <dbReference type="SAM" id="MobiDB-lite"/>
    </source>
</evidence>
<reference evidence="2 3" key="1">
    <citation type="journal article" date="2018" name="New Phytol.">
        <title>Comparative genomics and transcriptomics depict ericoid mycorrhizal fungi as versatile saprotrophs and plant mutualists.</title>
        <authorList>
            <person name="Martino E."/>
            <person name="Morin E."/>
            <person name="Grelet G.A."/>
            <person name="Kuo A."/>
            <person name="Kohler A."/>
            <person name="Daghino S."/>
            <person name="Barry K.W."/>
            <person name="Cichocki N."/>
            <person name="Clum A."/>
            <person name="Dockter R.B."/>
            <person name="Hainaut M."/>
            <person name="Kuo R.C."/>
            <person name="LaButti K."/>
            <person name="Lindahl B.D."/>
            <person name="Lindquist E.A."/>
            <person name="Lipzen A."/>
            <person name="Khouja H.R."/>
            <person name="Magnuson J."/>
            <person name="Murat C."/>
            <person name="Ohm R.A."/>
            <person name="Singer S.W."/>
            <person name="Spatafora J.W."/>
            <person name="Wang M."/>
            <person name="Veneault-Fourrey C."/>
            <person name="Henrissat B."/>
            <person name="Grigoriev I.V."/>
            <person name="Martin F.M."/>
            <person name="Perotto S."/>
        </authorList>
    </citation>
    <scope>NUCLEOTIDE SEQUENCE [LARGE SCALE GENOMIC DNA]</scope>
    <source>
        <strain evidence="2 3">ATCC 22711</strain>
    </source>
</reference>
<evidence type="ECO:0000313" key="3">
    <source>
        <dbReference type="Proteomes" id="UP000241818"/>
    </source>
</evidence>
<dbReference type="AlphaFoldDB" id="A0A2T3BB36"/>
<feature type="compositionally biased region" description="Basic residues" evidence="1">
    <location>
        <begin position="73"/>
        <end position="88"/>
    </location>
</feature>
<dbReference type="Proteomes" id="UP000241818">
    <property type="component" value="Unassembled WGS sequence"/>
</dbReference>
<feature type="compositionally biased region" description="Pro residues" evidence="1">
    <location>
        <begin position="151"/>
        <end position="160"/>
    </location>
</feature>
<dbReference type="RefSeq" id="XP_024724107.1">
    <property type="nucleotide sequence ID" value="XM_024864271.1"/>
</dbReference>
<feature type="compositionally biased region" description="Basic residues" evidence="1">
    <location>
        <begin position="49"/>
        <end position="59"/>
    </location>
</feature>
<dbReference type="OrthoDB" id="3565203at2759"/>
<dbReference type="GeneID" id="36572352"/>
<proteinExistence type="predicted"/>
<feature type="region of interest" description="Disordered" evidence="1">
    <location>
        <begin position="118"/>
        <end position="254"/>
    </location>
</feature>
<accession>A0A2T3BB36</accession>
<organism evidence="2 3">
    <name type="scientific">Amorphotheca resinae ATCC 22711</name>
    <dbReference type="NCBI Taxonomy" id="857342"/>
    <lineage>
        <taxon>Eukaryota</taxon>
        <taxon>Fungi</taxon>
        <taxon>Dikarya</taxon>
        <taxon>Ascomycota</taxon>
        <taxon>Pezizomycotina</taxon>
        <taxon>Leotiomycetes</taxon>
        <taxon>Helotiales</taxon>
        <taxon>Amorphothecaceae</taxon>
        <taxon>Amorphotheca</taxon>
    </lineage>
</organism>
<dbReference type="STRING" id="857342.A0A2T3BB36"/>
<evidence type="ECO:0000313" key="2">
    <source>
        <dbReference type="EMBL" id="PSS25508.1"/>
    </source>
</evidence>
<dbReference type="InParanoid" id="A0A2T3BB36"/>
<feature type="compositionally biased region" description="Acidic residues" evidence="1">
    <location>
        <begin position="244"/>
        <end position="254"/>
    </location>
</feature>
<keyword evidence="3" id="KW-1185">Reference proteome</keyword>
<sequence length="254" mass="28440">MVILGGLELVAAGYLMHQHNKNKKDRQRIDEAALALEEQGYPLQEDGSHRRHHRRHSHDRRYEGSHSYDREGKHRRHRSESRDGRHRREKEEYVPRPGNSSAQVPMPVPAATAMYAQGGRHSAPPAQRPIPPQGQAQYPPTGWPQHWPQTQIPPPPPNPPQSQAAPVMTSNGYPADVKYGFDPSIPHEQYPQPPAYQSSSSSSQPNLAPPQANMGAPRDSRPERRGRGRSNTQRSVSPNLGLYDENEEGADVCP</sequence>
<feature type="compositionally biased region" description="Basic and acidic residues" evidence="1">
    <location>
        <begin position="60"/>
        <end position="72"/>
    </location>
</feature>
<gene>
    <name evidence="2" type="ORF">M430DRAFT_203249</name>
</gene>
<feature type="compositionally biased region" description="Low complexity" evidence="1">
    <location>
        <begin position="195"/>
        <end position="212"/>
    </location>
</feature>
<name>A0A2T3BB36_AMORE</name>
<dbReference type="EMBL" id="KZ679007">
    <property type="protein sequence ID" value="PSS25508.1"/>
    <property type="molecule type" value="Genomic_DNA"/>
</dbReference>
<feature type="region of interest" description="Disordered" evidence="1">
    <location>
        <begin position="35"/>
        <end position="105"/>
    </location>
</feature>
<protein>
    <submittedName>
        <fullName evidence="2">Uncharacterized protein</fullName>
    </submittedName>
</protein>